<dbReference type="Pfam" id="PF01661">
    <property type="entry name" value="Macro"/>
    <property type="match status" value="1"/>
</dbReference>
<dbReference type="InterPro" id="IPR037197">
    <property type="entry name" value="WWE_dom_sf"/>
</dbReference>
<evidence type="ECO:0000256" key="7">
    <source>
        <dbReference type="ARBA" id="ARBA00024347"/>
    </source>
</evidence>
<protein>
    <recommendedName>
        <fullName evidence="8">Poly [ADP-ribose] polymerase</fullName>
        <shortName evidence="8">PARP</shortName>
        <ecNumber evidence="8">2.4.2.-</ecNumber>
    </recommendedName>
</protein>
<gene>
    <name evidence="12" type="ORF">MDA_GLEAN10000700</name>
</gene>
<dbReference type="Gene3D" id="3.30.720.50">
    <property type="match status" value="1"/>
</dbReference>
<dbReference type="SMART" id="SM00506">
    <property type="entry name" value="A1pp"/>
    <property type="match status" value="1"/>
</dbReference>
<dbReference type="Proteomes" id="UP000010556">
    <property type="component" value="Unassembled WGS sequence"/>
</dbReference>
<evidence type="ECO:0000256" key="6">
    <source>
        <dbReference type="ARBA" id="ARBA00023242"/>
    </source>
</evidence>
<feature type="domain" description="Macro" evidence="11">
    <location>
        <begin position="1"/>
        <end position="163"/>
    </location>
</feature>
<dbReference type="PANTHER" id="PTHR14453:SF89">
    <property type="entry name" value="PROTEIN MONO-ADP-RIBOSYLTRANSFERASE PARP14"/>
    <property type="match status" value="1"/>
</dbReference>
<dbReference type="eggNOG" id="KOG2633">
    <property type="taxonomic scope" value="Eukaryota"/>
</dbReference>
<keyword evidence="5 8" id="KW-0520">NAD</keyword>
<evidence type="ECO:0000256" key="2">
    <source>
        <dbReference type="ARBA" id="ARBA00022676"/>
    </source>
</evidence>
<dbReference type="Gene3D" id="3.40.220.10">
    <property type="entry name" value="Leucine Aminopeptidase, subunit E, domain 1"/>
    <property type="match status" value="2"/>
</dbReference>
<dbReference type="PROSITE" id="PS51154">
    <property type="entry name" value="MACRO"/>
    <property type="match status" value="1"/>
</dbReference>
<dbReference type="GO" id="GO:0005634">
    <property type="term" value="C:nucleus"/>
    <property type="evidence" value="ECO:0007669"/>
    <property type="project" value="UniProtKB-SubCell"/>
</dbReference>
<evidence type="ECO:0000256" key="1">
    <source>
        <dbReference type="ARBA" id="ARBA00004123"/>
    </source>
</evidence>
<evidence type="ECO:0000256" key="5">
    <source>
        <dbReference type="ARBA" id="ARBA00023027"/>
    </source>
</evidence>
<evidence type="ECO:0000256" key="3">
    <source>
        <dbReference type="ARBA" id="ARBA00022679"/>
    </source>
</evidence>
<keyword evidence="13" id="KW-1185">Reference proteome</keyword>
<dbReference type="InterPro" id="IPR002589">
    <property type="entry name" value="Macro_dom"/>
</dbReference>
<feature type="non-terminal residue" evidence="12">
    <location>
        <position position="1"/>
    </location>
</feature>
<name>L5LQQ8_MYODS</name>
<dbReference type="EMBL" id="KB108789">
    <property type="protein sequence ID" value="ELK28784.1"/>
    <property type="molecule type" value="Genomic_DNA"/>
</dbReference>
<accession>L5LQQ8</accession>
<feature type="domain" description="PARP catalytic" evidence="10">
    <location>
        <begin position="362"/>
        <end position="558"/>
    </location>
</feature>
<dbReference type="GO" id="GO:0070212">
    <property type="term" value="P:protein poly-ADP-ribosylation"/>
    <property type="evidence" value="ECO:0007669"/>
    <property type="project" value="TreeGrafter"/>
</dbReference>
<dbReference type="GO" id="GO:0003950">
    <property type="term" value="F:NAD+ poly-ADP-ribosyltransferase activity"/>
    <property type="evidence" value="ECO:0007669"/>
    <property type="project" value="UniProtKB-UniRule"/>
</dbReference>
<dbReference type="PROSITE" id="PS51059">
    <property type="entry name" value="PARP_CATALYTIC"/>
    <property type="match status" value="1"/>
</dbReference>
<dbReference type="PROSITE" id="PS50918">
    <property type="entry name" value="WWE"/>
    <property type="match status" value="1"/>
</dbReference>
<dbReference type="Gene3D" id="3.90.228.10">
    <property type="match status" value="1"/>
</dbReference>
<evidence type="ECO:0000259" key="10">
    <source>
        <dbReference type="PROSITE" id="PS51059"/>
    </source>
</evidence>
<dbReference type="InterPro" id="IPR043472">
    <property type="entry name" value="Macro_dom-like"/>
</dbReference>
<dbReference type="InterPro" id="IPR052056">
    <property type="entry name" value="Mono-ARTD/PARP"/>
</dbReference>
<evidence type="ECO:0000259" key="11">
    <source>
        <dbReference type="PROSITE" id="PS51154"/>
    </source>
</evidence>
<dbReference type="GO" id="GO:1990404">
    <property type="term" value="F:NAD+-protein mono-ADP-ribosyltransferase activity"/>
    <property type="evidence" value="ECO:0007669"/>
    <property type="project" value="TreeGrafter"/>
</dbReference>
<dbReference type="InterPro" id="IPR004170">
    <property type="entry name" value="WWE_dom"/>
</dbReference>
<keyword evidence="4" id="KW-0548">Nucleotidyltransferase</keyword>
<evidence type="ECO:0000256" key="8">
    <source>
        <dbReference type="RuleBase" id="RU362114"/>
    </source>
</evidence>
<dbReference type="CDD" id="cd01439">
    <property type="entry name" value="TCCD_inducible_PARP_like"/>
    <property type="match status" value="1"/>
</dbReference>
<evidence type="ECO:0000313" key="12">
    <source>
        <dbReference type="EMBL" id="ELK28784.1"/>
    </source>
</evidence>
<proteinExistence type="inferred from homology"/>
<dbReference type="SUPFAM" id="SSF56399">
    <property type="entry name" value="ADP-ribosylation"/>
    <property type="match status" value="1"/>
</dbReference>
<dbReference type="PANTHER" id="PTHR14453">
    <property type="entry name" value="PARP/ZINC FINGER CCCH TYPE DOMAIN CONTAINING PROTEIN"/>
    <property type="match status" value="1"/>
</dbReference>
<comment type="similarity">
    <text evidence="7">Belongs to the ARTD/PARP family.</text>
</comment>
<dbReference type="GO" id="GO:0003714">
    <property type="term" value="F:transcription corepressor activity"/>
    <property type="evidence" value="ECO:0007669"/>
    <property type="project" value="TreeGrafter"/>
</dbReference>
<dbReference type="InterPro" id="IPR054596">
    <property type="entry name" value="PARP14_WWE"/>
</dbReference>
<dbReference type="Pfam" id="PF00644">
    <property type="entry name" value="PARP"/>
    <property type="match status" value="1"/>
</dbReference>
<comment type="subcellular location">
    <subcellularLocation>
        <location evidence="1">Nucleus</location>
    </subcellularLocation>
</comment>
<dbReference type="FunFam" id="3.90.228.10:FF:000008">
    <property type="entry name" value="Poly [ADP-ribose] polymerase"/>
    <property type="match status" value="1"/>
</dbReference>
<dbReference type="SUPFAM" id="SSF117839">
    <property type="entry name" value="WWE domain"/>
    <property type="match status" value="1"/>
</dbReference>
<keyword evidence="6" id="KW-0539">Nucleus</keyword>
<dbReference type="SUPFAM" id="SSF52949">
    <property type="entry name" value="Macro domain-like"/>
    <property type="match status" value="2"/>
</dbReference>
<feature type="domain" description="WWE" evidence="9">
    <location>
        <begin position="280"/>
        <end position="357"/>
    </location>
</feature>
<dbReference type="GO" id="GO:0005737">
    <property type="term" value="C:cytoplasm"/>
    <property type="evidence" value="ECO:0007669"/>
    <property type="project" value="TreeGrafter"/>
</dbReference>
<dbReference type="AlphaFoldDB" id="L5LQQ8"/>
<dbReference type="Pfam" id="PF22005">
    <property type="entry name" value="WWE_1"/>
    <property type="match status" value="1"/>
</dbReference>
<organism evidence="12 13">
    <name type="scientific">Myotis davidii</name>
    <name type="common">David's myotis</name>
    <dbReference type="NCBI Taxonomy" id="225400"/>
    <lineage>
        <taxon>Eukaryota</taxon>
        <taxon>Metazoa</taxon>
        <taxon>Chordata</taxon>
        <taxon>Craniata</taxon>
        <taxon>Vertebrata</taxon>
        <taxon>Euteleostomi</taxon>
        <taxon>Mammalia</taxon>
        <taxon>Eutheria</taxon>
        <taxon>Laurasiatheria</taxon>
        <taxon>Chiroptera</taxon>
        <taxon>Yangochiroptera</taxon>
        <taxon>Vespertilionidae</taxon>
        <taxon>Myotis</taxon>
    </lineage>
</organism>
<evidence type="ECO:0000259" key="9">
    <source>
        <dbReference type="PROSITE" id="PS50918"/>
    </source>
</evidence>
<sequence>ADVVVNSIPWDLNLNSGPLSKALLAKAGPNLQNELNAAGQGIAVDVGTILQTTGCNLQCNQVLHVVPPNWNNSDTSSLKIMQDIIRKCLEMTENLSLNSIAFPAIGTGNLGFPKTVFAELIISEVFKFSSNNQPTALQEVCFVLHPSDHGNIQAFSDEFDKIANGNFISDKIAKTQNTQGLSGTVLAKEAADVIVNSTTKTFDHKAGQAQQNTDKVAEAIMDAIEDFIQKGLVQSVKKVKVVIFQPQIMDVFCANMKKREGSQAPSQSIISKIAFRSAKEQESIADYIAEFVEWQYDDNNTFRSFDKITNMKLEEARKKQGKTVDVQINNENYRVDVKTCIATDANGHSLQIQRITKPQVEIPGHWSDMKQQRVCLVELQPGQPEYSKVADAFNQTCSQFKIEKIERIQNPSLWQHYQTKKKTMDDKNGHIQNEKLLFHGTDADSLPHVNQHGFNRSYAGKNAVAYGKGTYFAVSASYSANDTYSRPDANGKKHMYYVRVLTGLYERGNQSLLVPPPKNPQNPLDLYDTVTDNVNTPSLFVVFYDYQAYPEYLITFKK</sequence>
<keyword evidence="3 8" id="KW-0808">Transferase</keyword>
<dbReference type="GO" id="GO:0016779">
    <property type="term" value="F:nucleotidyltransferase activity"/>
    <property type="evidence" value="ECO:0007669"/>
    <property type="project" value="UniProtKB-KW"/>
</dbReference>
<evidence type="ECO:0000313" key="13">
    <source>
        <dbReference type="Proteomes" id="UP000010556"/>
    </source>
</evidence>
<evidence type="ECO:0000256" key="4">
    <source>
        <dbReference type="ARBA" id="ARBA00022695"/>
    </source>
</evidence>
<keyword evidence="2 8" id="KW-0328">Glycosyltransferase</keyword>
<dbReference type="InterPro" id="IPR012317">
    <property type="entry name" value="Poly(ADP-ribose)pol_cat_dom"/>
</dbReference>
<dbReference type="EC" id="2.4.2.-" evidence="8"/>
<dbReference type="GO" id="GO:0010629">
    <property type="term" value="P:negative regulation of gene expression"/>
    <property type="evidence" value="ECO:0007669"/>
    <property type="project" value="TreeGrafter"/>
</dbReference>
<reference evidence="13" key="1">
    <citation type="journal article" date="2013" name="Science">
        <title>Comparative analysis of bat genomes provides insight into the evolution of flight and immunity.</title>
        <authorList>
            <person name="Zhang G."/>
            <person name="Cowled C."/>
            <person name="Shi Z."/>
            <person name="Huang Z."/>
            <person name="Bishop-Lilly K.A."/>
            <person name="Fang X."/>
            <person name="Wynne J.W."/>
            <person name="Xiong Z."/>
            <person name="Baker M.L."/>
            <person name="Zhao W."/>
            <person name="Tachedjian M."/>
            <person name="Zhu Y."/>
            <person name="Zhou P."/>
            <person name="Jiang X."/>
            <person name="Ng J."/>
            <person name="Yang L."/>
            <person name="Wu L."/>
            <person name="Xiao J."/>
            <person name="Feng Y."/>
            <person name="Chen Y."/>
            <person name="Sun X."/>
            <person name="Zhang Y."/>
            <person name="Marsh G.A."/>
            <person name="Crameri G."/>
            <person name="Broder C.C."/>
            <person name="Frey K.G."/>
            <person name="Wang L.F."/>
            <person name="Wang J."/>
        </authorList>
    </citation>
    <scope>NUCLEOTIDE SEQUENCE [LARGE SCALE GENOMIC DNA]</scope>
</reference>